<accession>A0A6C0CSU1</accession>
<protein>
    <submittedName>
        <fullName evidence="1">Uncharacterized protein</fullName>
    </submittedName>
</protein>
<organism evidence="1">
    <name type="scientific">viral metagenome</name>
    <dbReference type="NCBI Taxonomy" id="1070528"/>
    <lineage>
        <taxon>unclassified sequences</taxon>
        <taxon>metagenomes</taxon>
        <taxon>organismal metagenomes</taxon>
    </lineage>
</organism>
<reference evidence="1" key="1">
    <citation type="journal article" date="2020" name="Nature">
        <title>Giant virus diversity and host interactions through global metagenomics.</title>
        <authorList>
            <person name="Schulz F."/>
            <person name="Roux S."/>
            <person name="Paez-Espino D."/>
            <person name="Jungbluth S."/>
            <person name="Walsh D.A."/>
            <person name="Denef V.J."/>
            <person name="McMahon K.D."/>
            <person name="Konstantinidis K.T."/>
            <person name="Eloe-Fadrosh E.A."/>
            <person name="Kyrpides N.C."/>
            <person name="Woyke T."/>
        </authorList>
    </citation>
    <scope>NUCLEOTIDE SEQUENCE</scope>
    <source>
        <strain evidence="1">GVMAG-M-3300021473-15</strain>
    </source>
</reference>
<name>A0A6C0CSU1_9ZZZZ</name>
<proteinExistence type="predicted"/>
<sequence>MTETLRTDTLIFVTQAFTTDIFVNTPDSNALKCSWILEVASKKANEAAVKPLIRSKLKLTTEALSIEACVTLELTDKASSCVCMLDVASKNANEDDNKPFN</sequence>
<dbReference type="EMBL" id="MN739474">
    <property type="protein sequence ID" value="QHT06764.1"/>
    <property type="molecule type" value="Genomic_DNA"/>
</dbReference>
<dbReference type="AlphaFoldDB" id="A0A6C0CSU1"/>
<evidence type="ECO:0000313" key="1">
    <source>
        <dbReference type="EMBL" id="QHT06764.1"/>
    </source>
</evidence>